<evidence type="ECO:0000256" key="1">
    <source>
        <dbReference type="ARBA" id="ARBA00001933"/>
    </source>
</evidence>
<dbReference type="SUPFAM" id="SSF53383">
    <property type="entry name" value="PLP-dependent transferases"/>
    <property type="match status" value="1"/>
</dbReference>
<evidence type="ECO:0000256" key="4">
    <source>
        <dbReference type="ARBA" id="ARBA00022898"/>
    </source>
</evidence>
<dbReference type="GO" id="GO:0004123">
    <property type="term" value="F:cystathionine gamma-lyase activity"/>
    <property type="evidence" value="ECO:0007669"/>
    <property type="project" value="TreeGrafter"/>
</dbReference>
<dbReference type="GO" id="GO:0030170">
    <property type="term" value="F:pyridoxal phosphate binding"/>
    <property type="evidence" value="ECO:0007669"/>
    <property type="project" value="InterPro"/>
</dbReference>
<evidence type="ECO:0000313" key="9">
    <source>
        <dbReference type="Proteomes" id="UP000054279"/>
    </source>
</evidence>
<dbReference type="GO" id="GO:0019343">
    <property type="term" value="P:cysteine biosynthetic process via cystathionine"/>
    <property type="evidence" value="ECO:0007669"/>
    <property type="project" value="TreeGrafter"/>
</dbReference>
<dbReference type="GO" id="GO:0005737">
    <property type="term" value="C:cytoplasm"/>
    <property type="evidence" value="ECO:0007669"/>
    <property type="project" value="TreeGrafter"/>
</dbReference>
<keyword evidence="4 7" id="KW-0663">Pyridoxal phosphate</keyword>
<dbReference type="InterPro" id="IPR015424">
    <property type="entry name" value="PyrdxlP-dep_Trfase"/>
</dbReference>
<evidence type="ECO:0000256" key="2">
    <source>
        <dbReference type="ARBA" id="ARBA00005038"/>
    </source>
</evidence>
<dbReference type="Gene3D" id="3.90.1150.10">
    <property type="entry name" value="Aspartate Aminotransferase, domain 1"/>
    <property type="match status" value="1"/>
</dbReference>
<name>A0A0C9T374_SPHS4</name>
<dbReference type="EMBL" id="KN837724">
    <property type="protein sequence ID" value="KIJ23313.1"/>
    <property type="molecule type" value="Genomic_DNA"/>
</dbReference>
<dbReference type="Pfam" id="PF01053">
    <property type="entry name" value="Cys_Met_Meta_PP"/>
    <property type="match status" value="1"/>
</dbReference>
<dbReference type="PANTHER" id="PTHR11808:SF15">
    <property type="entry name" value="CYSTATHIONINE GAMMA-LYASE"/>
    <property type="match status" value="1"/>
</dbReference>
<reference evidence="8 9" key="1">
    <citation type="submission" date="2014-06" db="EMBL/GenBank/DDBJ databases">
        <title>Evolutionary Origins and Diversification of the Mycorrhizal Mutualists.</title>
        <authorList>
            <consortium name="DOE Joint Genome Institute"/>
            <consortium name="Mycorrhizal Genomics Consortium"/>
            <person name="Kohler A."/>
            <person name="Kuo A."/>
            <person name="Nagy L.G."/>
            <person name="Floudas D."/>
            <person name="Copeland A."/>
            <person name="Barry K.W."/>
            <person name="Cichocki N."/>
            <person name="Veneault-Fourrey C."/>
            <person name="LaButti K."/>
            <person name="Lindquist E.A."/>
            <person name="Lipzen A."/>
            <person name="Lundell T."/>
            <person name="Morin E."/>
            <person name="Murat C."/>
            <person name="Riley R."/>
            <person name="Ohm R."/>
            <person name="Sun H."/>
            <person name="Tunlid A."/>
            <person name="Henrissat B."/>
            <person name="Grigoriev I.V."/>
            <person name="Hibbett D.S."/>
            <person name="Martin F."/>
        </authorList>
    </citation>
    <scope>NUCLEOTIDE SEQUENCE [LARGE SCALE GENOMIC DNA]</scope>
    <source>
        <strain evidence="8 9">SS14</strain>
    </source>
</reference>
<comment type="pathway">
    <text evidence="2">Amino-acid biosynthesis; L-cysteine biosynthesis; L-cysteine from L-homocysteine and L-serine: step 2/2.</text>
</comment>
<dbReference type="Proteomes" id="UP000054279">
    <property type="component" value="Unassembled WGS sequence"/>
</dbReference>
<keyword evidence="5" id="KW-0198">Cysteine biosynthesis</keyword>
<accession>A0A0C9T374</accession>
<proteinExistence type="inferred from homology"/>
<dbReference type="PANTHER" id="PTHR11808">
    <property type="entry name" value="TRANS-SULFURATION ENZYME FAMILY MEMBER"/>
    <property type="match status" value="1"/>
</dbReference>
<evidence type="ECO:0000256" key="6">
    <source>
        <dbReference type="ARBA" id="ARBA00029853"/>
    </source>
</evidence>
<keyword evidence="9" id="KW-1185">Reference proteome</keyword>
<dbReference type="InterPro" id="IPR015422">
    <property type="entry name" value="PyrdxlP-dep_Trfase_small"/>
</dbReference>
<comment type="similarity">
    <text evidence="7">Belongs to the trans-sulfuration enzymes family.</text>
</comment>
<organism evidence="8 9">
    <name type="scientific">Sphaerobolus stellatus (strain SS14)</name>
    <dbReference type="NCBI Taxonomy" id="990650"/>
    <lineage>
        <taxon>Eukaryota</taxon>
        <taxon>Fungi</taxon>
        <taxon>Dikarya</taxon>
        <taxon>Basidiomycota</taxon>
        <taxon>Agaricomycotina</taxon>
        <taxon>Agaricomycetes</taxon>
        <taxon>Phallomycetidae</taxon>
        <taxon>Geastrales</taxon>
        <taxon>Sphaerobolaceae</taxon>
        <taxon>Sphaerobolus</taxon>
    </lineage>
</organism>
<dbReference type="EC" id="4.4.1.1" evidence="3"/>
<evidence type="ECO:0000256" key="3">
    <source>
        <dbReference type="ARBA" id="ARBA00012085"/>
    </source>
</evidence>
<dbReference type="HOGENOM" id="CLU_018986_8_1_1"/>
<comment type="cofactor">
    <cofactor evidence="1 7">
        <name>pyridoxal 5'-phosphate</name>
        <dbReference type="ChEBI" id="CHEBI:597326"/>
    </cofactor>
</comment>
<sequence length="210" mass="22896">MGAVILPNASTTETNGNKYTIDTLYTRLQFLQSTHDVVPGAFDAWLALRGAKTLSLRMKEHGWSAITRSLMRLSTPVLRSIEVTITQRRSWLRMRGKGDFPFAGVVSFRIGSAGELADDGAVEKFLTRTRLFTLAGNLGDVENCRRAAGEDDARGNIRPAERLALGIAPHIVRLGVGVEDVDDMIADVHQALSWAVNGWNSASTSVASRD</sequence>
<keyword evidence="5" id="KW-0028">Amino-acid biosynthesis</keyword>
<dbReference type="OrthoDB" id="3512640at2759"/>
<dbReference type="AlphaFoldDB" id="A0A0C9T374"/>
<dbReference type="InterPro" id="IPR000277">
    <property type="entry name" value="Cys/Met-Metab_PyrdxlP-dep_enz"/>
</dbReference>
<evidence type="ECO:0000256" key="5">
    <source>
        <dbReference type="ARBA" id="ARBA00023192"/>
    </source>
</evidence>
<protein>
    <recommendedName>
        <fullName evidence="3">cystathionine gamma-lyase</fullName>
        <ecNumber evidence="3">4.4.1.1</ecNumber>
    </recommendedName>
    <alternativeName>
        <fullName evidence="6">Gamma-cystathionase</fullName>
    </alternativeName>
</protein>
<evidence type="ECO:0000256" key="7">
    <source>
        <dbReference type="RuleBase" id="RU362118"/>
    </source>
</evidence>
<dbReference type="GO" id="GO:0019346">
    <property type="term" value="P:transsulfuration"/>
    <property type="evidence" value="ECO:0007669"/>
    <property type="project" value="InterPro"/>
</dbReference>
<evidence type="ECO:0000313" key="8">
    <source>
        <dbReference type="EMBL" id="KIJ23313.1"/>
    </source>
</evidence>
<gene>
    <name evidence="8" type="ORF">M422DRAFT_276134</name>
</gene>